<sequence length="140" mass="16921">MTKSILADLLEGGTSCSLPQHKWVSWWMLFHKRQYVIDKIKKPLMKAIVTLAMRYPEATKDHTLLPKTHILIDIQNKFFEYENNKGRDALFRAMWRMFIIEYEHDGYYRDRIDWVIEEIVKSGWGIRPIRFPVKCWKEKC</sequence>
<dbReference type="EMBL" id="LAZR01000353">
    <property type="protein sequence ID" value="KKN72892.1"/>
    <property type="molecule type" value="Genomic_DNA"/>
</dbReference>
<protein>
    <submittedName>
        <fullName evidence="1">Uncharacterized protein</fullName>
    </submittedName>
</protein>
<dbReference type="AlphaFoldDB" id="A0A0F9TDD4"/>
<reference evidence="1" key="1">
    <citation type="journal article" date="2015" name="Nature">
        <title>Complex archaea that bridge the gap between prokaryotes and eukaryotes.</title>
        <authorList>
            <person name="Spang A."/>
            <person name="Saw J.H."/>
            <person name="Jorgensen S.L."/>
            <person name="Zaremba-Niedzwiedzka K."/>
            <person name="Martijn J."/>
            <person name="Lind A.E."/>
            <person name="van Eijk R."/>
            <person name="Schleper C."/>
            <person name="Guy L."/>
            <person name="Ettema T.J."/>
        </authorList>
    </citation>
    <scope>NUCLEOTIDE SEQUENCE</scope>
</reference>
<organism evidence="1">
    <name type="scientific">marine sediment metagenome</name>
    <dbReference type="NCBI Taxonomy" id="412755"/>
    <lineage>
        <taxon>unclassified sequences</taxon>
        <taxon>metagenomes</taxon>
        <taxon>ecological metagenomes</taxon>
    </lineage>
</organism>
<name>A0A0F9TDD4_9ZZZZ</name>
<accession>A0A0F9TDD4</accession>
<comment type="caution">
    <text evidence="1">The sequence shown here is derived from an EMBL/GenBank/DDBJ whole genome shotgun (WGS) entry which is preliminary data.</text>
</comment>
<evidence type="ECO:0000313" key="1">
    <source>
        <dbReference type="EMBL" id="KKN72892.1"/>
    </source>
</evidence>
<proteinExistence type="predicted"/>
<gene>
    <name evidence="1" type="ORF">LCGC14_0405960</name>
</gene>